<accession>A0A2Z4IP38</accession>
<evidence type="ECO:0000313" key="2">
    <source>
        <dbReference type="EMBL" id="AWW32103.1"/>
    </source>
</evidence>
<evidence type="ECO:0000256" key="1">
    <source>
        <dbReference type="SAM" id="SignalP"/>
    </source>
</evidence>
<dbReference type="KEGG" id="est:DN752_19260"/>
<evidence type="ECO:0000313" key="3">
    <source>
        <dbReference type="Proteomes" id="UP000248688"/>
    </source>
</evidence>
<organism evidence="2 3">
    <name type="scientific">Echinicola strongylocentroti</name>
    <dbReference type="NCBI Taxonomy" id="1795355"/>
    <lineage>
        <taxon>Bacteria</taxon>
        <taxon>Pseudomonadati</taxon>
        <taxon>Bacteroidota</taxon>
        <taxon>Cytophagia</taxon>
        <taxon>Cytophagales</taxon>
        <taxon>Cyclobacteriaceae</taxon>
        <taxon>Echinicola</taxon>
    </lineage>
</organism>
<gene>
    <name evidence="2" type="ORF">DN752_19260</name>
</gene>
<reference evidence="2 3" key="1">
    <citation type="submission" date="2018-06" db="EMBL/GenBank/DDBJ databases">
        <title>Echinicola strongylocentroti sp. nov., isolated from a sea urchin Strongylocentrotus intermedius.</title>
        <authorList>
            <person name="Bae S.S."/>
        </authorList>
    </citation>
    <scope>NUCLEOTIDE SEQUENCE [LARGE SCALE GENOMIC DNA]</scope>
    <source>
        <strain evidence="2 3">MEBiC08714</strain>
    </source>
</reference>
<keyword evidence="1" id="KW-0732">Signal</keyword>
<dbReference type="RefSeq" id="WP_112785476.1">
    <property type="nucleotide sequence ID" value="NZ_CP030041.1"/>
</dbReference>
<dbReference type="Proteomes" id="UP000248688">
    <property type="component" value="Chromosome"/>
</dbReference>
<dbReference type="OrthoDB" id="979407at2"/>
<sequence length="273" mass="30186">MRTFFLLGILFSISLNSHAQNLLATNTGNSVQSTISKVENGTVDFSIDEKGLDTDTFMPPEKVTSYTERSYLQKKAEKSPKIKAKNAWRFGISGGYSRRLSKSHESISGSSYAEDLKNGHHFMVEGQYFFPSQNGLGITYSSFRSKSEAPGLKDDITVSYMGPTYYSRYTNNDKNYFLLGVSLGYLGYKDNAYTSYDGDFTLKGGTLGAMLDASCDIGIAQNFALGFGLILTTGVLSKVTYTDGINTRTIPLEEDSKEGLLRLDVKVGLRFYQ</sequence>
<proteinExistence type="predicted"/>
<feature type="signal peptide" evidence="1">
    <location>
        <begin position="1"/>
        <end position="19"/>
    </location>
</feature>
<dbReference type="EMBL" id="CP030041">
    <property type="protein sequence ID" value="AWW32103.1"/>
    <property type="molecule type" value="Genomic_DNA"/>
</dbReference>
<keyword evidence="3" id="KW-1185">Reference proteome</keyword>
<protein>
    <recommendedName>
        <fullName evidence="4">Outer membrane protein beta-barrel domain-containing protein</fullName>
    </recommendedName>
</protein>
<dbReference type="AlphaFoldDB" id="A0A2Z4IP38"/>
<name>A0A2Z4IP38_9BACT</name>
<evidence type="ECO:0008006" key="4">
    <source>
        <dbReference type="Google" id="ProtNLM"/>
    </source>
</evidence>
<feature type="chain" id="PRO_5016432428" description="Outer membrane protein beta-barrel domain-containing protein" evidence="1">
    <location>
        <begin position="20"/>
        <end position="273"/>
    </location>
</feature>